<evidence type="ECO:0008006" key="8">
    <source>
        <dbReference type="Google" id="ProtNLM"/>
    </source>
</evidence>
<dbReference type="STRING" id="1220926.S2JG99"/>
<feature type="transmembrane region" description="Helical" evidence="5">
    <location>
        <begin position="222"/>
        <end position="239"/>
    </location>
</feature>
<feature type="transmembrane region" description="Helical" evidence="5">
    <location>
        <begin position="400"/>
        <end position="421"/>
    </location>
</feature>
<sequence length="474" mass="51817">MGLIRYNSPIFQVFVVGMICFCCPGMYNALTGIGGQGQSSTKAAADGGTALSVTFTVCSLVGAPIYNIFGHRVLIPAALTYVLYVGSFLSKSNEFTIAAGAILGIGAGFLWTAQAGIMMSYPSEADKGKAFSIFWMIFNLGATLGAAIPLGNEWNSGAKSEVKISTYIAFMVIMAFGAMLTLALLPASKVIRSDGTPVSLHKFSNWKREAVEVLKLFKDWRMLVLIPLFAGSNWFYAYQFNVYNSPGFMSIRARALNNLLYWLFQIIGAGLFGWFLDASRLGSRRKRALYGNAITLVVITALWIGAVIIQGRFTRESVKVPGYVQIDVFDSSYPGLVVEYALFGVIDAVYQGFIYWLMGTMTNDTERAARYGGFYKTIQNAAYAVANQLEAQEVAYMTQLIIVFTINVVGLLLSFIVSWTVSNVTVETIDNLADGHVVGTLVGGQLEQDDTKGSIQMSERFSNNNHSTEKTEQV</sequence>
<dbReference type="OMA" id="FSIANWI"/>
<evidence type="ECO:0000256" key="5">
    <source>
        <dbReference type="SAM" id="Phobius"/>
    </source>
</evidence>
<keyword evidence="3 5" id="KW-1133">Transmembrane helix</keyword>
<dbReference type="Proteomes" id="UP000014254">
    <property type="component" value="Unassembled WGS sequence"/>
</dbReference>
<keyword evidence="2 5" id="KW-0812">Transmembrane</keyword>
<dbReference type="OrthoDB" id="196103at2759"/>
<feature type="transmembrane region" description="Helical" evidence="5">
    <location>
        <begin position="133"/>
        <end position="152"/>
    </location>
</feature>
<feature type="transmembrane region" description="Helical" evidence="5">
    <location>
        <begin position="9"/>
        <end position="27"/>
    </location>
</feature>
<evidence type="ECO:0000313" key="7">
    <source>
        <dbReference type="Proteomes" id="UP000014254"/>
    </source>
</evidence>
<dbReference type="SUPFAM" id="SSF103473">
    <property type="entry name" value="MFS general substrate transporter"/>
    <property type="match status" value="1"/>
</dbReference>
<dbReference type="InterPro" id="IPR036259">
    <property type="entry name" value="MFS_trans_sf"/>
</dbReference>
<dbReference type="InParanoid" id="S2JG99"/>
<keyword evidence="7" id="KW-1185">Reference proteome</keyword>
<dbReference type="InterPro" id="IPR051617">
    <property type="entry name" value="UNC-93-like_regulator"/>
</dbReference>
<dbReference type="Pfam" id="PF05978">
    <property type="entry name" value="UNC-93"/>
    <property type="match status" value="1"/>
</dbReference>
<feature type="transmembrane region" description="Helical" evidence="5">
    <location>
        <begin position="259"/>
        <end position="276"/>
    </location>
</feature>
<evidence type="ECO:0000313" key="6">
    <source>
        <dbReference type="EMBL" id="EPB88889.1"/>
    </source>
</evidence>
<dbReference type="PANTHER" id="PTHR23294:SF59">
    <property type="entry name" value="UNC93-LIKE PROTEIN C922.05C"/>
    <property type="match status" value="1"/>
</dbReference>
<dbReference type="Gene3D" id="1.20.1250.20">
    <property type="entry name" value="MFS general substrate transporter like domains"/>
    <property type="match status" value="1"/>
</dbReference>
<evidence type="ECO:0000256" key="3">
    <source>
        <dbReference type="ARBA" id="ARBA00022989"/>
    </source>
</evidence>
<keyword evidence="4 5" id="KW-0472">Membrane</keyword>
<dbReference type="eggNOG" id="KOG3098">
    <property type="taxonomic scope" value="Eukaryota"/>
</dbReference>
<feature type="transmembrane region" description="Helical" evidence="5">
    <location>
        <begin position="164"/>
        <end position="185"/>
    </location>
</feature>
<dbReference type="EMBL" id="KE123943">
    <property type="protein sequence ID" value="EPB88889.1"/>
    <property type="molecule type" value="Genomic_DNA"/>
</dbReference>
<evidence type="ECO:0000256" key="4">
    <source>
        <dbReference type="ARBA" id="ARBA00023136"/>
    </source>
</evidence>
<reference evidence="7" key="1">
    <citation type="submission" date="2013-05" db="EMBL/GenBank/DDBJ databases">
        <title>The Genome sequence of Mucor circinelloides f. circinelloides 1006PhL.</title>
        <authorList>
            <consortium name="The Broad Institute Genomics Platform"/>
            <person name="Cuomo C."/>
            <person name="Earl A."/>
            <person name="Findley K."/>
            <person name="Lee S.C."/>
            <person name="Walker B."/>
            <person name="Young S."/>
            <person name="Zeng Q."/>
            <person name="Gargeya S."/>
            <person name="Fitzgerald M."/>
            <person name="Haas B."/>
            <person name="Abouelleil A."/>
            <person name="Allen A.W."/>
            <person name="Alvarado L."/>
            <person name="Arachchi H.M."/>
            <person name="Berlin A.M."/>
            <person name="Chapman S.B."/>
            <person name="Gainer-Dewar J."/>
            <person name="Goldberg J."/>
            <person name="Griggs A."/>
            <person name="Gujja S."/>
            <person name="Hansen M."/>
            <person name="Howarth C."/>
            <person name="Imamovic A."/>
            <person name="Ireland A."/>
            <person name="Larimer J."/>
            <person name="McCowan C."/>
            <person name="Murphy C."/>
            <person name="Pearson M."/>
            <person name="Poon T.W."/>
            <person name="Priest M."/>
            <person name="Roberts A."/>
            <person name="Saif S."/>
            <person name="Shea T."/>
            <person name="Sisk P."/>
            <person name="Sykes S."/>
            <person name="Wortman J."/>
            <person name="Nusbaum C."/>
            <person name="Birren B."/>
        </authorList>
    </citation>
    <scope>NUCLEOTIDE SEQUENCE [LARGE SCALE GENOMIC DNA]</scope>
    <source>
        <strain evidence="7">1006PhL</strain>
    </source>
</reference>
<dbReference type="AlphaFoldDB" id="S2JG99"/>
<dbReference type="VEuPathDB" id="FungiDB:HMPREF1544_04279"/>
<feature type="transmembrane region" description="Helical" evidence="5">
    <location>
        <begin position="340"/>
        <end position="358"/>
    </location>
</feature>
<name>S2JG99_MUCC1</name>
<organism evidence="6 7">
    <name type="scientific">Mucor circinelloides f. circinelloides (strain 1006PhL)</name>
    <name type="common">Mucormycosis agent</name>
    <name type="synonym">Calyptromyces circinelloides</name>
    <dbReference type="NCBI Taxonomy" id="1220926"/>
    <lineage>
        <taxon>Eukaryota</taxon>
        <taxon>Fungi</taxon>
        <taxon>Fungi incertae sedis</taxon>
        <taxon>Mucoromycota</taxon>
        <taxon>Mucoromycotina</taxon>
        <taxon>Mucoromycetes</taxon>
        <taxon>Mucorales</taxon>
        <taxon>Mucorineae</taxon>
        <taxon>Mucoraceae</taxon>
        <taxon>Mucor</taxon>
    </lineage>
</organism>
<gene>
    <name evidence="6" type="ORF">HMPREF1544_04279</name>
</gene>
<dbReference type="InterPro" id="IPR010291">
    <property type="entry name" value="Ion_channel_UNC-93"/>
</dbReference>
<feature type="transmembrane region" description="Helical" evidence="5">
    <location>
        <begin position="95"/>
        <end position="121"/>
    </location>
</feature>
<accession>S2JG99</accession>
<comment type="subcellular location">
    <subcellularLocation>
        <location evidence="1">Membrane</location>
        <topology evidence="1">Multi-pass membrane protein</topology>
    </subcellularLocation>
</comment>
<dbReference type="GO" id="GO:0016020">
    <property type="term" value="C:membrane"/>
    <property type="evidence" value="ECO:0007669"/>
    <property type="project" value="UniProtKB-SubCell"/>
</dbReference>
<evidence type="ECO:0000256" key="1">
    <source>
        <dbReference type="ARBA" id="ARBA00004141"/>
    </source>
</evidence>
<evidence type="ECO:0000256" key="2">
    <source>
        <dbReference type="ARBA" id="ARBA00022692"/>
    </source>
</evidence>
<protein>
    <recommendedName>
        <fullName evidence="8">DUF895 domain membrane protein</fullName>
    </recommendedName>
</protein>
<feature type="transmembrane region" description="Helical" evidence="5">
    <location>
        <begin position="288"/>
        <end position="309"/>
    </location>
</feature>
<proteinExistence type="predicted"/>
<dbReference type="PANTHER" id="PTHR23294">
    <property type="entry name" value="ET TRANSLATION PRODUCT-RELATED"/>
    <property type="match status" value="1"/>
</dbReference>
<feature type="transmembrane region" description="Helical" evidence="5">
    <location>
        <begin position="47"/>
        <end position="66"/>
    </location>
</feature>